<evidence type="ECO:0000256" key="3">
    <source>
        <dbReference type="PIRSR" id="PIRSR601461-1"/>
    </source>
</evidence>
<dbReference type="GO" id="GO:0004190">
    <property type="term" value="F:aspartic-type endopeptidase activity"/>
    <property type="evidence" value="ECO:0007669"/>
    <property type="project" value="UniProtKB-KW"/>
</dbReference>
<dbReference type="SUPFAM" id="SSF50630">
    <property type="entry name" value="Acid proteases"/>
    <property type="match status" value="1"/>
</dbReference>
<dbReference type="Proteomes" id="UP000009058">
    <property type="component" value="Chromosome 6"/>
</dbReference>
<dbReference type="Gene3D" id="2.40.70.10">
    <property type="entry name" value="Acid Proteases"/>
    <property type="match status" value="2"/>
</dbReference>
<dbReference type="InterPro" id="IPR001461">
    <property type="entry name" value="Aspartic_peptidase_A1"/>
</dbReference>
<dbReference type="InterPro" id="IPR021109">
    <property type="entry name" value="Peptidase_aspartic_dom_sf"/>
</dbReference>
<dbReference type="eggNOG" id="KOG1339">
    <property type="taxonomic scope" value="Eukaryota"/>
</dbReference>
<dbReference type="KEGG" id="mgr:MGG_04048"/>
<comment type="similarity">
    <text evidence="1 4">Belongs to the peptidase A1 family.</text>
</comment>
<evidence type="ECO:0000256" key="2">
    <source>
        <dbReference type="ARBA" id="ARBA00022750"/>
    </source>
</evidence>
<dbReference type="PRINTS" id="PR00792">
    <property type="entry name" value="PEPSIN"/>
</dbReference>
<dbReference type="HOGENOM" id="CLU_035052_1_0_1"/>
<dbReference type="GO" id="GO:0000324">
    <property type="term" value="C:fungal-type vacuole"/>
    <property type="evidence" value="ECO:0007669"/>
    <property type="project" value="TreeGrafter"/>
</dbReference>
<dbReference type="InParanoid" id="G4NGR6"/>
<dbReference type="OMA" id="PIFATMY"/>
<dbReference type="PROSITE" id="PS00141">
    <property type="entry name" value="ASP_PROTEASE"/>
    <property type="match status" value="1"/>
</dbReference>
<dbReference type="OrthoDB" id="15189at2759"/>
<dbReference type="EMBL" id="CM001236">
    <property type="protein sequence ID" value="EHA47426.1"/>
    <property type="molecule type" value="Genomic_DNA"/>
</dbReference>
<evidence type="ECO:0000313" key="7">
    <source>
        <dbReference type="Proteomes" id="UP000009058"/>
    </source>
</evidence>
<dbReference type="PROSITE" id="PS51767">
    <property type="entry name" value="PEPTIDASE_A1"/>
    <property type="match status" value="1"/>
</dbReference>
<keyword evidence="4" id="KW-0378">Hydrolase</keyword>
<name>G4NGR6_PYRO7</name>
<reference key="2">
    <citation type="submission" date="2011-05" db="EMBL/GenBank/DDBJ databases">
        <title>The Genome Sequence of Magnaporthe oryzae 70-15.</title>
        <authorList>
            <consortium name="The Broad Institute Genome Sequencing Platform"/>
            <person name="Ma L.-J."/>
            <person name="Dead R."/>
            <person name="Young S.K."/>
            <person name="Zeng Q."/>
            <person name="Gargeya S."/>
            <person name="Fitzgerald M."/>
            <person name="Haas B."/>
            <person name="Abouelleil A."/>
            <person name="Alvarado L."/>
            <person name="Arachchi H.M."/>
            <person name="Berlin A."/>
            <person name="Brown A."/>
            <person name="Chapman S.B."/>
            <person name="Chen Z."/>
            <person name="Dunbar C."/>
            <person name="Freedman E."/>
            <person name="Gearin G."/>
            <person name="Gellesch M."/>
            <person name="Goldberg J."/>
            <person name="Griggs A."/>
            <person name="Gujja S."/>
            <person name="Heiman D."/>
            <person name="Howarth C."/>
            <person name="Larson L."/>
            <person name="Lui A."/>
            <person name="MacDonald P.J.P."/>
            <person name="Mehta T."/>
            <person name="Montmayeur A."/>
            <person name="Murphy C."/>
            <person name="Neiman D."/>
            <person name="Pearson M."/>
            <person name="Priest M."/>
            <person name="Roberts A."/>
            <person name="Saif S."/>
            <person name="Shea T."/>
            <person name="Shenoy N."/>
            <person name="Sisk P."/>
            <person name="Stolte C."/>
            <person name="Sykes S."/>
            <person name="Yandava C."/>
            <person name="Wortman J."/>
            <person name="Nusbaum C."/>
            <person name="Birren B."/>
        </authorList>
    </citation>
    <scope>NUCLEOTIDE SEQUENCE</scope>
    <source>
        <strain>70-15</strain>
    </source>
</reference>
<evidence type="ECO:0000259" key="5">
    <source>
        <dbReference type="PROSITE" id="PS51767"/>
    </source>
</evidence>
<evidence type="ECO:0000256" key="4">
    <source>
        <dbReference type="RuleBase" id="RU000454"/>
    </source>
</evidence>
<keyword evidence="7" id="KW-1185">Reference proteome</keyword>
<dbReference type="Pfam" id="PF00026">
    <property type="entry name" value="Asp"/>
    <property type="match status" value="1"/>
</dbReference>
<dbReference type="GeneID" id="2677256"/>
<dbReference type="PANTHER" id="PTHR47966">
    <property type="entry name" value="BETA-SITE APP-CLEAVING ENZYME, ISOFORM A-RELATED"/>
    <property type="match status" value="1"/>
</dbReference>
<dbReference type="CDD" id="cd05471">
    <property type="entry name" value="pepsin_like"/>
    <property type="match status" value="1"/>
</dbReference>
<reference evidence="6 7" key="1">
    <citation type="journal article" date="2005" name="Nature">
        <title>The genome sequence of the rice blast fungus Magnaporthe grisea.</title>
        <authorList>
            <person name="Dean R.A."/>
            <person name="Talbot N.J."/>
            <person name="Ebbole D.J."/>
            <person name="Farman M.L."/>
            <person name="Mitchell T.K."/>
            <person name="Orbach M.J."/>
            <person name="Thon M."/>
            <person name="Kulkarni R."/>
            <person name="Xu J.R."/>
            <person name="Pan H."/>
            <person name="Read N.D."/>
            <person name="Lee Y.H."/>
            <person name="Carbone I."/>
            <person name="Brown D."/>
            <person name="Oh Y.Y."/>
            <person name="Donofrio N."/>
            <person name="Jeong J.S."/>
            <person name="Soanes D.M."/>
            <person name="Djonovic S."/>
            <person name="Kolomiets E."/>
            <person name="Rehmeyer C."/>
            <person name="Li W."/>
            <person name="Harding M."/>
            <person name="Kim S."/>
            <person name="Lebrun M.H."/>
            <person name="Bohnert H."/>
            <person name="Coughlan S."/>
            <person name="Butler J."/>
            <person name="Calvo S."/>
            <person name="Ma L.J."/>
            <person name="Nicol R."/>
            <person name="Purcell S."/>
            <person name="Nusbaum C."/>
            <person name="Galagan J.E."/>
            <person name="Birren B.W."/>
        </authorList>
    </citation>
    <scope>NUCLEOTIDE SEQUENCE [LARGE SCALE GENOMIC DNA]</scope>
    <source>
        <strain evidence="7">70-15 / ATCC MYA-4617 / FGSC 8958</strain>
    </source>
</reference>
<dbReference type="InterPro" id="IPR034164">
    <property type="entry name" value="Pepsin-like_dom"/>
</dbReference>
<protein>
    <recommendedName>
        <fullName evidence="5">Peptidase A1 domain-containing protein</fullName>
    </recommendedName>
</protein>
<dbReference type="VEuPathDB" id="FungiDB:MGG_04048"/>
<keyword evidence="2 4" id="KW-0064">Aspartyl protease</keyword>
<proteinExistence type="inferred from homology"/>
<dbReference type="SMR" id="G4NGR6"/>
<keyword evidence="4" id="KW-0645">Protease</keyword>
<feature type="active site" evidence="3">
    <location>
        <position position="189"/>
    </location>
</feature>
<dbReference type="RefSeq" id="XP_003719793.1">
    <property type="nucleotide sequence ID" value="XM_003719745.1"/>
</dbReference>
<dbReference type="PANTHER" id="PTHR47966:SF47">
    <property type="entry name" value="ENDOPEPTIDASE, PUTATIVE (AFU_ORTHOLOGUE AFUA_3G01220)-RELATED"/>
    <property type="match status" value="1"/>
</dbReference>
<sequence>MWRMASGHPSPRCRCVYYDPLSGCSWNLMAPFLYPLLLQSRTAGLAVLPCRNHKMFTSHGPLAKCLLGSAFVLLTISSPVELGRRDPAIAATTDTLHLQRHVRHGAHATSRIGFKSLEGIVDYKSQDRKPVVADLNGNTDFVTAAKLSARQDGSEPVAEGVGPAINAYSQVEYITPVSSNGDTYSLIIDTGSSDTWFVREGFQCLDYRQQPAPYEACQFGPAWQGDFPGGKVPNKQFQIHITVANITVETQEIAHATYGMWFGDGLTSGILGLGLRGLTGLSSEETYDPVAISISKQTREPIFSLALHRDESDSFIAFGGVPPQVKTIGPWATTPIEKLQRSGGGEPDYYFYTVGVDQILMNNTRQSLRADNLPGFIVDSGTTLNYFPFEIAAAVNDLFVPPAILDSSQGAWFVPCTGTTAPSLGITLGGTTLWTDPSSMILSEVKNAQGLCATGISATDAFPYILGDTFMQNIVTVFDLGVKMEIRYAQRDFS</sequence>
<evidence type="ECO:0000256" key="1">
    <source>
        <dbReference type="ARBA" id="ARBA00007447"/>
    </source>
</evidence>
<organism evidence="6 7">
    <name type="scientific">Pyricularia oryzae (strain 70-15 / ATCC MYA-4617 / FGSC 8958)</name>
    <name type="common">Rice blast fungus</name>
    <name type="synonym">Magnaporthe oryzae</name>
    <dbReference type="NCBI Taxonomy" id="242507"/>
    <lineage>
        <taxon>Eukaryota</taxon>
        <taxon>Fungi</taxon>
        <taxon>Dikarya</taxon>
        <taxon>Ascomycota</taxon>
        <taxon>Pezizomycotina</taxon>
        <taxon>Sordariomycetes</taxon>
        <taxon>Sordariomycetidae</taxon>
        <taxon>Magnaporthales</taxon>
        <taxon>Pyriculariaceae</taxon>
        <taxon>Pyricularia</taxon>
    </lineage>
</organism>
<feature type="active site" evidence="3">
    <location>
        <position position="379"/>
    </location>
</feature>
<dbReference type="AlphaFoldDB" id="G4NGR6"/>
<evidence type="ECO:0000313" key="6">
    <source>
        <dbReference type="EMBL" id="EHA47426.1"/>
    </source>
</evidence>
<gene>
    <name evidence="6" type="ORF">MGG_04048</name>
</gene>
<dbReference type="GO" id="GO:0006508">
    <property type="term" value="P:proteolysis"/>
    <property type="evidence" value="ECO:0007669"/>
    <property type="project" value="UniProtKB-KW"/>
</dbReference>
<dbReference type="InterPro" id="IPR001969">
    <property type="entry name" value="Aspartic_peptidase_AS"/>
</dbReference>
<feature type="domain" description="Peptidase A1" evidence="5">
    <location>
        <begin position="173"/>
        <end position="489"/>
    </location>
</feature>
<accession>G4NGR6</accession>
<dbReference type="InterPro" id="IPR033121">
    <property type="entry name" value="PEPTIDASE_A1"/>
</dbReference>